<proteinExistence type="predicted"/>
<reference evidence="3" key="1">
    <citation type="submission" date="2016-10" db="EMBL/GenBank/DDBJ databases">
        <authorList>
            <person name="de Groot N.N."/>
        </authorList>
    </citation>
    <scope>NUCLEOTIDE SEQUENCE</scope>
</reference>
<dbReference type="InterPro" id="IPR011250">
    <property type="entry name" value="OMP/PagP_B-barrel"/>
</dbReference>
<dbReference type="EMBL" id="FPHE01000110">
    <property type="protein sequence ID" value="SFV61943.1"/>
    <property type="molecule type" value="Genomic_DNA"/>
</dbReference>
<sequence length="237" mass="25500">MKNIKLSLIVTIGVISFAQAGGDISPVTPYETEDLALATESAIEEVEVEPVTSKEVVPLVVPPLTKSNPKEPILEKKPILEKEPNRNSSSAYIGIGGVIAQYDTNCKCPKSTLSGTDKTGGVIAKGGYEFNQYIGIEARGVKTMLAEDGGEIEHIGVFLKPSYPISEDTKLYGLVGWAKTTTSGDLRKTDVDGLSFGVGLDYSVTDNVSVFTDYERLFYKSDAPKLDAVSMGANYKF</sequence>
<gene>
    <name evidence="3" type="ORF">MNB_SV-12-1054</name>
</gene>
<dbReference type="Pfam" id="PF13505">
    <property type="entry name" value="OMP_b-brl"/>
    <property type="match status" value="1"/>
</dbReference>
<protein>
    <submittedName>
        <fullName evidence="3">Putative outer membrane protein A</fullName>
    </submittedName>
</protein>
<dbReference type="SUPFAM" id="SSF56925">
    <property type="entry name" value="OMPA-like"/>
    <property type="match status" value="1"/>
</dbReference>
<keyword evidence="1" id="KW-0732">Signal</keyword>
<accession>A0A1W1C879</accession>
<name>A0A1W1C879_9ZZZZ</name>
<dbReference type="InterPro" id="IPR027385">
    <property type="entry name" value="Beta-barrel_OMP"/>
</dbReference>
<feature type="domain" description="Outer membrane protein beta-barrel" evidence="2">
    <location>
        <begin position="91"/>
        <end position="237"/>
    </location>
</feature>
<dbReference type="AlphaFoldDB" id="A0A1W1C879"/>
<evidence type="ECO:0000259" key="2">
    <source>
        <dbReference type="Pfam" id="PF13505"/>
    </source>
</evidence>
<evidence type="ECO:0000313" key="3">
    <source>
        <dbReference type="EMBL" id="SFV61943.1"/>
    </source>
</evidence>
<evidence type="ECO:0000256" key="1">
    <source>
        <dbReference type="ARBA" id="ARBA00022729"/>
    </source>
</evidence>
<dbReference type="Gene3D" id="2.40.160.20">
    <property type="match status" value="1"/>
</dbReference>
<organism evidence="3">
    <name type="scientific">hydrothermal vent metagenome</name>
    <dbReference type="NCBI Taxonomy" id="652676"/>
    <lineage>
        <taxon>unclassified sequences</taxon>
        <taxon>metagenomes</taxon>
        <taxon>ecological metagenomes</taxon>
    </lineage>
</organism>